<proteinExistence type="predicted"/>
<keyword evidence="1" id="KW-0238">DNA-binding</keyword>
<dbReference type="GO" id="GO:0015074">
    <property type="term" value="P:DNA integration"/>
    <property type="evidence" value="ECO:0007669"/>
    <property type="project" value="InterPro"/>
</dbReference>
<dbReference type="AlphaFoldDB" id="A0A9X4KNU3"/>
<keyword evidence="4" id="KW-1185">Reference proteome</keyword>
<name>A0A9X4KNU3_9BACL</name>
<accession>A0A9X4KNU3</accession>
<evidence type="ECO:0000313" key="3">
    <source>
        <dbReference type="EMBL" id="MDG0808080.1"/>
    </source>
</evidence>
<dbReference type="InterPro" id="IPR010998">
    <property type="entry name" value="Integrase_recombinase_N"/>
</dbReference>
<dbReference type="Proteomes" id="UP001153404">
    <property type="component" value="Unassembled WGS sequence"/>
</dbReference>
<organism evidence="3 4">
    <name type="scientific">Cohnella rhizosphaerae</name>
    <dbReference type="NCBI Taxonomy" id="1457232"/>
    <lineage>
        <taxon>Bacteria</taxon>
        <taxon>Bacillati</taxon>
        <taxon>Bacillota</taxon>
        <taxon>Bacilli</taxon>
        <taxon>Bacillales</taxon>
        <taxon>Paenibacillaceae</taxon>
        <taxon>Cohnella</taxon>
    </lineage>
</organism>
<dbReference type="InterPro" id="IPR004107">
    <property type="entry name" value="Integrase_SAM-like_N"/>
</dbReference>
<protein>
    <submittedName>
        <fullName evidence="3">Phage integrase N-terminal SAM-like domain-containing protein</fullName>
    </submittedName>
</protein>
<comment type="caution">
    <text evidence="3">The sequence shown here is derived from an EMBL/GenBank/DDBJ whole genome shotgun (WGS) entry which is preliminary data.</text>
</comment>
<reference evidence="3" key="1">
    <citation type="submission" date="2022-10" db="EMBL/GenBank/DDBJ databases">
        <title>Comparative genomic analysis of Cohnella hashimotonis sp. nov., isolated from the International Space Station.</title>
        <authorList>
            <person name="Simpson A."/>
            <person name="Venkateswaran K."/>
        </authorList>
    </citation>
    <scope>NUCLEOTIDE SEQUENCE</scope>
    <source>
        <strain evidence="3">DSM 28161</strain>
    </source>
</reference>
<evidence type="ECO:0000313" key="4">
    <source>
        <dbReference type="Proteomes" id="UP001153404"/>
    </source>
</evidence>
<feature type="domain" description="Integrase SAM-like N-terminal" evidence="2">
    <location>
        <begin position="88"/>
        <end position="165"/>
    </location>
</feature>
<dbReference type="GO" id="GO:0003677">
    <property type="term" value="F:DNA binding"/>
    <property type="evidence" value="ECO:0007669"/>
    <property type="project" value="UniProtKB-KW"/>
</dbReference>
<dbReference type="Pfam" id="PF13495">
    <property type="entry name" value="Phage_int_SAM_4"/>
    <property type="match status" value="1"/>
</dbReference>
<sequence>MDVYLFKLDEKTPALQCEFDRATIDIIKTLPGRRWVPEASLWTVPYTLAIAERLLKEFQGRLRIEDRLCDECYLFQKKRDSRREPYEKQLRQQLQIRGYSVKTIQAYSGHVGRYLDDYDTVPKLNRQECLQKYMLALLDKKLSHAYVNQAISAIKFYEQKVLQIENAVPYVRPKKRKQASKCPCAKRSESAARRFVQSGASSAIISCLLFGLARWRSRATPDTGL</sequence>
<evidence type="ECO:0000259" key="2">
    <source>
        <dbReference type="Pfam" id="PF13495"/>
    </source>
</evidence>
<dbReference type="EMBL" id="JAPDIA010000001">
    <property type="protein sequence ID" value="MDG0808080.1"/>
    <property type="molecule type" value="Genomic_DNA"/>
</dbReference>
<gene>
    <name evidence="3" type="ORF">OMP40_00645</name>
</gene>
<dbReference type="RefSeq" id="WP_277528313.1">
    <property type="nucleotide sequence ID" value="NZ_JAPDIA010000001.1"/>
</dbReference>
<evidence type="ECO:0000256" key="1">
    <source>
        <dbReference type="ARBA" id="ARBA00023125"/>
    </source>
</evidence>
<dbReference type="Gene3D" id="1.10.150.130">
    <property type="match status" value="1"/>
</dbReference>